<dbReference type="GeneID" id="79269867"/>
<dbReference type="InterPro" id="IPR027396">
    <property type="entry name" value="DsrEFH-like"/>
</dbReference>
<evidence type="ECO:0000313" key="2">
    <source>
        <dbReference type="Proteomes" id="UP001596388"/>
    </source>
</evidence>
<comment type="caution">
    <text evidence="1">The sequence shown here is derived from an EMBL/GenBank/DDBJ whole genome shotgun (WGS) entry which is preliminary data.</text>
</comment>
<dbReference type="Gene3D" id="3.40.1260.10">
    <property type="entry name" value="DsrEFH-like"/>
    <property type="match status" value="1"/>
</dbReference>
<dbReference type="RefSeq" id="WP_276239277.1">
    <property type="nucleotide sequence ID" value="NZ_CP119989.1"/>
</dbReference>
<gene>
    <name evidence="1" type="ORF">ACFQKD_02930</name>
</gene>
<sequence length="112" mass="12133">MNTVIHLTSDDPDDWGHAVRSANMLASNEWLAHDDLTLLAHRTGARIVAPDSTHADEVRDLLDRGVTVTVGESCLDSLNVRHGTIDGVETVSSGVTELVRLQSAGYNYVKIP</sequence>
<dbReference type="Pfam" id="PF02635">
    <property type="entry name" value="DsrE"/>
    <property type="match status" value="1"/>
</dbReference>
<dbReference type="SUPFAM" id="SSF75169">
    <property type="entry name" value="DsrEFH-like"/>
    <property type="match status" value="1"/>
</dbReference>
<dbReference type="AlphaFoldDB" id="A0ABD5WVB1"/>
<dbReference type="Proteomes" id="UP001596388">
    <property type="component" value="Unassembled WGS sequence"/>
</dbReference>
<organism evidence="1 2">
    <name type="scientific">Halobaculum marinum</name>
    <dbReference type="NCBI Taxonomy" id="3031996"/>
    <lineage>
        <taxon>Archaea</taxon>
        <taxon>Methanobacteriati</taxon>
        <taxon>Methanobacteriota</taxon>
        <taxon>Stenosarchaea group</taxon>
        <taxon>Halobacteria</taxon>
        <taxon>Halobacteriales</taxon>
        <taxon>Haloferacaceae</taxon>
        <taxon>Halobaculum</taxon>
    </lineage>
</organism>
<proteinExistence type="predicted"/>
<keyword evidence="2" id="KW-1185">Reference proteome</keyword>
<name>A0ABD5WVB1_9EURY</name>
<evidence type="ECO:0000313" key="1">
    <source>
        <dbReference type="EMBL" id="MFC7096247.1"/>
    </source>
</evidence>
<dbReference type="EMBL" id="JBHTAG010000002">
    <property type="protein sequence ID" value="MFC7096247.1"/>
    <property type="molecule type" value="Genomic_DNA"/>
</dbReference>
<reference evidence="1 2" key="1">
    <citation type="journal article" date="2019" name="Int. J. Syst. Evol. Microbiol.">
        <title>The Global Catalogue of Microorganisms (GCM) 10K type strain sequencing project: providing services to taxonomists for standard genome sequencing and annotation.</title>
        <authorList>
            <consortium name="The Broad Institute Genomics Platform"/>
            <consortium name="The Broad Institute Genome Sequencing Center for Infectious Disease"/>
            <person name="Wu L."/>
            <person name="Ma J."/>
        </authorList>
    </citation>
    <scope>NUCLEOTIDE SEQUENCE [LARGE SCALE GENOMIC DNA]</scope>
    <source>
        <strain evidence="1 2">DT55</strain>
    </source>
</reference>
<protein>
    <submittedName>
        <fullName evidence="1">DsrE family protein</fullName>
    </submittedName>
</protein>
<accession>A0ABD5WVB1</accession>
<dbReference type="InterPro" id="IPR003787">
    <property type="entry name" value="Sulphur_relay_DsrE/F-like"/>
</dbReference>